<feature type="compositionally biased region" description="Polar residues" evidence="1">
    <location>
        <begin position="355"/>
        <end position="375"/>
    </location>
</feature>
<feature type="region of interest" description="Disordered" evidence="1">
    <location>
        <begin position="200"/>
        <end position="220"/>
    </location>
</feature>
<reference evidence="3" key="1">
    <citation type="submission" date="2011-07" db="EMBL/GenBank/DDBJ databases">
        <authorList>
            <consortium name="Caenorhabditis brenneri Sequencing and Analysis Consortium"/>
            <person name="Wilson R.K."/>
        </authorList>
    </citation>
    <scope>NUCLEOTIDE SEQUENCE [LARGE SCALE GENOMIC DNA]</scope>
    <source>
        <strain evidence="3">PB2801</strain>
    </source>
</reference>
<feature type="compositionally biased region" description="Polar residues" evidence="1">
    <location>
        <begin position="42"/>
        <end position="51"/>
    </location>
</feature>
<feature type="region of interest" description="Disordered" evidence="1">
    <location>
        <begin position="609"/>
        <end position="640"/>
    </location>
</feature>
<dbReference type="EMBL" id="GL379794">
    <property type="protein sequence ID" value="EGT57961.1"/>
    <property type="molecule type" value="Genomic_DNA"/>
</dbReference>
<dbReference type="InParanoid" id="G0MHB7"/>
<accession>G0MHB7</accession>
<feature type="region of interest" description="Disordered" evidence="1">
    <location>
        <begin position="321"/>
        <end position="414"/>
    </location>
</feature>
<feature type="region of interest" description="Disordered" evidence="1">
    <location>
        <begin position="1"/>
        <end position="76"/>
    </location>
</feature>
<feature type="compositionally biased region" description="Polar residues" evidence="1">
    <location>
        <begin position="536"/>
        <end position="564"/>
    </location>
</feature>
<dbReference type="AlphaFoldDB" id="G0MHB7"/>
<feature type="region of interest" description="Disordered" evidence="1">
    <location>
        <begin position="536"/>
        <end position="581"/>
    </location>
</feature>
<sequence>MADENSPPSSPPPLKARTGFSNKTAPDDSFHQHSGPDISPILPSSTSNGRNVETPHVSDFPMSGRRCPTPDKSHGFRRDIELSFDMSPIFPSGDQKEVVFSGQSASDTTLQKGHQQYEWMSPVETKLFPPAQPDYSMSHHRNRTSGYRPEAYPAVSQYPNSENLKKKSAFKQPQEKAGHWQPPMKDVSMHEERVNSAIQKEKKADVKPQPGLHSFDNSEKLPCLPPIKPVVTSDEEKRRLDVLGRHQTLSPIRFHPKPTDRSPMPADQKRLMSALLGKDKDLENISHLGKFVPMDPLTSQGSPYSRSTLPTKYAEGITPRLKTAERTEPTSITERSPGEDTLLFHGIRPPGFYHKSSSPSAVRETSSSSQRSVPQHLNIHQYKSVSENMPLHQQSISSRASGKKSDLMKATGSTNEKMHGLNRTAEFSWEGKHTPFVYDLKGDLSKVASHQCTRGPRSDQPRDRHSRDISLPLYKFESQDFGSESRFSPLYSFDSEEVHTDNQSSPFSNSDLGKHPSNASSGPLYKFDSVDVFGNSMSNQSTEHQDYTPQNPYSGTSSAYLNYKSSSQSTPNYPSSSVVDSNYPRYMGIPADPPVKKFYQQLLKISPPLTSQHRRLEEDKKARRQVAEPLPPAEPKPSDGLDLTAAEIEQVTSLPTHQIDGLFTLYVQEAIRRRGLGGLNANAPTSLAKSLDEYWYRYQRTCILASKCFDLQKRARGYFMDRERFWKQKLQADGAPVNWIVRHYYLCRKNIDVEPTVVSDAIYLKTLPHTQFRSTEMAYLKFIYVMQH</sequence>
<organism evidence="3">
    <name type="scientific">Caenorhabditis brenneri</name>
    <name type="common">Nematode worm</name>
    <dbReference type="NCBI Taxonomy" id="135651"/>
    <lineage>
        <taxon>Eukaryota</taxon>
        <taxon>Metazoa</taxon>
        <taxon>Ecdysozoa</taxon>
        <taxon>Nematoda</taxon>
        <taxon>Chromadorea</taxon>
        <taxon>Rhabditida</taxon>
        <taxon>Rhabditina</taxon>
        <taxon>Rhabditomorpha</taxon>
        <taxon>Rhabditoidea</taxon>
        <taxon>Rhabditidae</taxon>
        <taxon>Peloderinae</taxon>
        <taxon>Caenorhabditis</taxon>
    </lineage>
</organism>
<gene>
    <name evidence="2" type="ORF">CAEBREN_24669</name>
</gene>
<evidence type="ECO:0000313" key="2">
    <source>
        <dbReference type="EMBL" id="EGT57961.1"/>
    </source>
</evidence>
<protein>
    <submittedName>
        <fullName evidence="2">Uncharacterized protein</fullName>
    </submittedName>
</protein>
<dbReference type="eggNOG" id="ENOG502TJYB">
    <property type="taxonomic scope" value="Eukaryota"/>
</dbReference>
<dbReference type="Proteomes" id="UP000008068">
    <property type="component" value="Unassembled WGS sequence"/>
</dbReference>
<evidence type="ECO:0000256" key="1">
    <source>
        <dbReference type="SAM" id="MobiDB-lite"/>
    </source>
</evidence>
<keyword evidence="3" id="KW-1185">Reference proteome</keyword>
<feature type="region of interest" description="Disordered" evidence="1">
    <location>
        <begin position="498"/>
        <end position="521"/>
    </location>
</feature>
<evidence type="ECO:0000313" key="3">
    <source>
        <dbReference type="Proteomes" id="UP000008068"/>
    </source>
</evidence>
<feature type="compositionally biased region" description="Polar residues" evidence="1">
    <location>
        <begin position="381"/>
        <end position="400"/>
    </location>
</feature>
<feature type="compositionally biased region" description="Polar residues" evidence="1">
    <location>
        <begin position="501"/>
        <end position="521"/>
    </location>
</feature>
<proteinExistence type="predicted"/>
<dbReference type="HOGENOM" id="CLU_356115_0_0_1"/>
<feature type="compositionally biased region" description="Low complexity" evidence="1">
    <location>
        <begin position="565"/>
        <end position="577"/>
    </location>
</feature>
<name>G0MHB7_CAEBE</name>